<organism evidence="1 2">
    <name type="scientific">Acanthoscelides obtectus</name>
    <name type="common">Bean weevil</name>
    <name type="synonym">Bruchus obtectus</name>
    <dbReference type="NCBI Taxonomy" id="200917"/>
    <lineage>
        <taxon>Eukaryota</taxon>
        <taxon>Metazoa</taxon>
        <taxon>Ecdysozoa</taxon>
        <taxon>Arthropoda</taxon>
        <taxon>Hexapoda</taxon>
        <taxon>Insecta</taxon>
        <taxon>Pterygota</taxon>
        <taxon>Neoptera</taxon>
        <taxon>Endopterygota</taxon>
        <taxon>Coleoptera</taxon>
        <taxon>Polyphaga</taxon>
        <taxon>Cucujiformia</taxon>
        <taxon>Chrysomeloidea</taxon>
        <taxon>Chrysomelidae</taxon>
        <taxon>Bruchinae</taxon>
        <taxon>Bruchini</taxon>
        <taxon>Acanthoscelides</taxon>
    </lineage>
</organism>
<proteinExistence type="predicted"/>
<sequence>MNLSSSRKLKREASRISVLPRMAREIKVEVNVSAPNEDSPSVALVLKKRGRKEYSVAVPNTVVHTKILEGVKW</sequence>
<evidence type="ECO:0000313" key="2">
    <source>
        <dbReference type="Proteomes" id="UP001152888"/>
    </source>
</evidence>
<dbReference type="EMBL" id="CAKOFQ010006759">
    <property type="protein sequence ID" value="CAH1969080.1"/>
    <property type="molecule type" value="Genomic_DNA"/>
</dbReference>
<protein>
    <submittedName>
        <fullName evidence="1">Uncharacterized protein</fullName>
    </submittedName>
</protein>
<dbReference type="AlphaFoldDB" id="A0A9P0K885"/>
<comment type="caution">
    <text evidence="1">The sequence shown here is derived from an EMBL/GenBank/DDBJ whole genome shotgun (WGS) entry which is preliminary data.</text>
</comment>
<reference evidence="1" key="1">
    <citation type="submission" date="2022-03" db="EMBL/GenBank/DDBJ databases">
        <authorList>
            <person name="Sayadi A."/>
        </authorList>
    </citation>
    <scope>NUCLEOTIDE SEQUENCE</scope>
</reference>
<dbReference type="Proteomes" id="UP001152888">
    <property type="component" value="Unassembled WGS sequence"/>
</dbReference>
<name>A0A9P0K885_ACAOB</name>
<dbReference type="OrthoDB" id="5855429at2759"/>
<evidence type="ECO:0000313" key="1">
    <source>
        <dbReference type="EMBL" id="CAH1969080.1"/>
    </source>
</evidence>
<keyword evidence="2" id="KW-1185">Reference proteome</keyword>
<gene>
    <name evidence="1" type="ORF">ACAOBT_LOCUS8210</name>
</gene>
<accession>A0A9P0K885</accession>